<dbReference type="Proteomes" id="UP000186601">
    <property type="component" value="Unassembled WGS sequence"/>
</dbReference>
<sequence length="152" mass="17073">MATGDQEEWTRRIQRWSSKPPYCALSWNTFSRTQGEFHAEIGIRDAFRSNFGPSYAPFVRTAADRITPPCRFQSRVLHRSHLPGLNGQLTATIYPSVLHLHMGLNTLQGIYLVPGFDMLGIRIIDVTDFSPSSVNKSSGCILMSPQGPRHLD</sequence>
<evidence type="ECO:0000313" key="2">
    <source>
        <dbReference type="Proteomes" id="UP000186601"/>
    </source>
</evidence>
<protein>
    <submittedName>
        <fullName evidence="1">Uncharacterized protein</fullName>
    </submittedName>
</protein>
<reference evidence="1 2" key="1">
    <citation type="submission" date="2018-02" db="EMBL/GenBank/DDBJ databases">
        <title>Genome sequence of the basidiomycete white-rot fungus Phlebia centrifuga.</title>
        <authorList>
            <person name="Granchi Z."/>
            <person name="Peng M."/>
            <person name="de Vries R.P."/>
            <person name="Hilden K."/>
            <person name="Makela M.R."/>
            <person name="Grigoriev I."/>
            <person name="Riley R."/>
        </authorList>
    </citation>
    <scope>NUCLEOTIDE SEQUENCE [LARGE SCALE GENOMIC DNA]</scope>
    <source>
        <strain evidence="1 2">FBCC195</strain>
    </source>
</reference>
<proteinExistence type="predicted"/>
<name>A0A2R6RZV0_9APHY</name>
<gene>
    <name evidence="1" type="ORF">PHLCEN_2v1509</name>
</gene>
<organism evidence="1 2">
    <name type="scientific">Hermanssonia centrifuga</name>
    <dbReference type="NCBI Taxonomy" id="98765"/>
    <lineage>
        <taxon>Eukaryota</taxon>
        <taxon>Fungi</taxon>
        <taxon>Dikarya</taxon>
        <taxon>Basidiomycota</taxon>
        <taxon>Agaricomycotina</taxon>
        <taxon>Agaricomycetes</taxon>
        <taxon>Polyporales</taxon>
        <taxon>Meruliaceae</taxon>
        <taxon>Hermanssonia</taxon>
    </lineage>
</organism>
<keyword evidence="2" id="KW-1185">Reference proteome</keyword>
<evidence type="ECO:0000313" key="1">
    <source>
        <dbReference type="EMBL" id="PSS35546.1"/>
    </source>
</evidence>
<dbReference type="EMBL" id="MLYV02000120">
    <property type="protein sequence ID" value="PSS35546.1"/>
    <property type="molecule type" value="Genomic_DNA"/>
</dbReference>
<dbReference type="AlphaFoldDB" id="A0A2R6RZV0"/>
<comment type="caution">
    <text evidence="1">The sequence shown here is derived from an EMBL/GenBank/DDBJ whole genome shotgun (WGS) entry which is preliminary data.</text>
</comment>
<accession>A0A2R6RZV0</accession>